<evidence type="ECO:0000313" key="2">
    <source>
        <dbReference type="Proteomes" id="UP001157006"/>
    </source>
</evidence>
<gene>
    <name evidence="1" type="ORF">VFH_III085440</name>
</gene>
<reference evidence="1 2" key="1">
    <citation type="submission" date="2023-01" db="EMBL/GenBank/DDBJ databases">
        <authorList>
            <person name="Kreplak J."/>
        </authorList>
    </citation>
    <scope>NUCLEOTIDE SEQUENCE [LARGE SCALE GENOMIC DNA]</scope>
</reference>
<evidence type="ECO:0000313" key="1">
    <source>
        <dbReference type="EMBL" id="CAI8603414.1"/>
    </source>
</evidence>
<protein>
    <submittedName>
        <fullName evidence="1">Uncharacterized protein</fullName>
    </submittedName>
</protein>
<proteinExistence type="predicted"/>
<name>A0AAV1A2D7_VICFA</name>
<sequence>MEIKEKKGRKLFLFVLNRLTIIKFHLTQTRPLPSLSRFFIKPNYRSSINFYLTHKRPAINIFTSSLFRSYNTFTVFFTNKNSTTTSCSNFSILAPIILAFRIATGNPCFAYSVRRATCNGPLAHHAFINNKVWYLRSMVTGLGFHSGISVSSLCNLISSKDSWDTNKSIEGHLHVLIISIGIRVIFLITWNSRGIREVCSSVHLIIKEIPLVLEVRDYGRHLGVFMEP</sequence>
<accession>A0AAV1A2D7</accession>
<dbReference type="AlphaFoldDB" id="A0AAV1A2D7"/>
<dbReference type="Proteomes" id="UP001157006">
    <property type="component" value="Chromosome 3"/>
</dbReference>
<organism evidence="1 2">
    <name type="scientific">Vicia faba</name>
    <name type="common">Broad bean</name>
    <name type="synonym">Faba vulgaris</name>
    <dbReference type="NCBI Taxonomy" id="3906"/>
    <lineage>
        <taxon>Eukaryota</taxon>
        <taxon>Viridiplantae</taxon>
        <taxon>Streptophyta</taxon>
        <taxon>Embryophyta</taxon>
        <taxon>Tracheophyta</taxon>
        <taxon>Spermatophyta</taxon>
        <taxon>Magnoliopsida</taxon>
        <taxon>eudicotyledons</taxon>
        <taxon>Gunneridae</taxon>
        <taxon>Pentapetalae</taxon>
        <taxon>rosids</taxon>
        <taxon>fabids</taxon>
        <taxon>Fabales</taxon>
        <taxon>Fabaceae</taxon>
        <taxon>Papilionoideae</taxon>
        <taxon>50 kb inversion clade</taxon>
        <taxon>NPAAA clade</taxon>
        <taxon>Hologalegina</taxon>
        <taxon>IRL clade</taxon>
        <taxon>Fabeae</taxon>
        <taxon>Vicia</taxon>
    </lineage>
</organism>
<dbReference type="EMBL" id="OX451738">
    <property type="protein sequence ID" value="CAI8603414.1"/>
    <property type="molecule type" value="Genomic_DNA"/>
</dbReference>
<keyword evidence="2" id="KW-1185">Reference proteome</keyword>